<feature type="compositionally biased region" description="Polar residues" evidence="4">
    <location>
        <begin position="96"/>
        <end position="110"/>
    </location>
</feature>
<dbReference type="GO" id="GO:0005929">
    <property type="term" value="C:cilium"/>
    <property type="evidence" value="ECO:0007669"/>
    <property type="project" value="TreeGrafter"/>
</dbReference>
<dbReference type="AlphaFoldDB" id="A0AAN9FV02"/>
<evidence type="ECO:0000256" key="1">
    <source>
        <dbReference type="ARBA" id="ARBA00004316"/>
    </source>
</evidence>
<evidence type="ECO:0000313" key="7">
    <source>
        <dbReference type="Proteomes" id="UP001381693"/>
    </source>
</evidence>
<evidence type="ECO:0000256" key="4">
    <source>
        <dbReference type="SAM" id="MobiDB-lite"/>
    </source>
</evidence>
<dbReference type="PANTHER" id="PTHR23116">
    <property type="entry name" value="PDZ DOMAIN CONTAINING WHIRLIN AND HARMONIN-RELATED"/>
    <property type="match status" value="1"/>
</dbReference>
<keyword evidence="7" id="KW-1185">Reference proteome</keyword>
<dbReference type="Pfam" id="PF00595">
    <property type="entry name" value="PDZ"/>
    <property type="match status" value="1"/>
</dbReference>
<dbReference type="PANTHER" id="PTHR23116:SF36">
    <property type="entry name" value="HARMONIN"/>
    <property type="match status" value="1"/>
</dbReference>
<feature type="domain" description="PDZ" evidence="5">
    <location>
        <begin position="116"/>
        <end position="187"/>
    </location>
</feature>
<evidence type="ECO:0000256" key="3">
    <source>
        <dbReference type="ARBA" id="ARBA00023273"/>
    </source>
</evidence>
<keyword evidence="3" id="KW-0966">Cell projection</keyword>
<evidence type="ECO:0000313" key="6">
    <source>
        <dbReference type="EMBL" id="KAK7087049.1"/>
    </source>
</evidence>
<feature type="region of interest" description="Disordered" evidence="4">
    <location>
        <begin position="208"/>
        <end position="235"/>
    </location>
</feature>
<dbReference type="InterPro" id="IPR036034">
    <property type="entry name" value="PDZ_sf"/>
</dbReference>
<dbReference type="SMART" id="SM00228">
    <property type="entry name" value="PDZ"/>
    <property type="match status" value="1"/>
</dbReference>
<dbReference type="GO" id="GO:0002142">
    <property type="term" value="C:stereocilia ankle link complex"/>
    <property type="evidence" value="ECO:0007669"/>
    <property type="project" value="TreeGrafter"/>
</dbReference>
<feature type="compositionally biased region" description="Low complexity" evidence="4">
    <location>
        <begin position="208"/>
        <end position="227"/>
    </location>
</feature>
<dbReference type="EMBL" id="JAXCGZ010000015">
    <property type="protein sequence ID" value="KAK7087049.1"/>
    <property type="molecule type" value="Genomic_DNA"/>
</dbReference>
<dbReference type="Proteomes" id="UP001381693">
    <property type="component" value="Unassembled WGS sequence"/>
</dbReference>
<dbReference type="GO" id="GO:0005886">
    <property type="term" value="C:plasma membrane"/>
    <property type="evidence" value="ECO:0007669"/>
    <property type="project" value="TreeGrafter"/>
</dbReference>
<sequence length="245" mass="25583">AGDQLLRVNNLCVDQAIHKEVTAIVQSKTSIILKVKSAGIIPVKEHRGDPLTWLVVDDDDEGDLSDLVEDSYSQSLPSSSSMHEGDLQALHPSAIPSASGSSHTLANPSPNEGHARVIISCGGKMGLGCSICKGPAEKPGIFVQSVRAGGVAKTAGLRPGDQILACNDISFAHLEFAEAVYVLKSSPRLALDVLRGAGLDFVAGESSGYNSSASSVAGDQTPPSSSTDPRDSDHSILINRYINRA</sequence>
<comment type="subcellular location">
    <subcellularLocation>
        <location evidence="1">Cell projection</location>
    </subcellularLocation>
</comment>
<dbReference type="SUPFAM" id="SSF50156">
    <property type="entry name" value="PDZ domain-like"/>
    <property type="match status" value="1"/>
</dbReference>
<evidence type="ECO:0000256" key="2">
    <source>
        <dbReference type="ARBA" id="ARBA00022737"/>
    </source>
</evidence>
<accession>A0AAN9FV02</accession>
<name>A0AAN9FV02_HALRR</name>
<dbReference type="GO" id="GO:0032426">
    <property type="term" value="C:stereocilium tip"/>
    <property type="evidence" value="ECO:0007669"/>
    <property type="project" value="TreeGrafter"/>
</dbReference>
<evidence type="ECO:0000259" key="5">
    <source>
        <dbReference type="PROSITE" id="PS50106"/>
    </source>
</evidence>
<dbReference type="PROSITE" id="PS50106">
    <property type="entry name" value="PDZ"/>
    <property type="match status" value="1"/>
</dbReference>
<feature type="region of interest" description="Disordered" evidence="4">
    <location>
        <begin position="92"/>
        <end position="111"/>
    </location>
</feature>
<dbReference type="Gene3D" id="2.30.42.10">
    <property type="match status" value="2"/>
</dbReference>
<keyword evidence="2" id="KW-0677">Repeat</keyword>
<proteinExistence type="predicted"/>
<comment type="caution">
    <text evidence="6">The sequence shown here is derived from an EMBL/GenBank/DDBJ whole genome shotgun (WGS) entry which is preliminary data.</text>
</comment>
<organism evidence="6 7">
    <name type="scientific">Halocaridina rubra</name>
    <name type="common">Hawaiian red shrimp</name>
    <dbReference type="NCBI Taxonomy" id="373956"/>
    <lineage>
        <taxon>Eukaryota</taxon>
        <taxon>Metazoa</taxon>
        <taxon>Ecdysozoa</taxon>
        <taxon>Arthropoda</taxon>
        <taxon>Crustacea</taxon>
        <taxon>Multicrustacea</taxon>
        <taxon>Malacostraca</taxon>
        <taxon>Eumalacostraca</taxon>
        <taxon>Eucarida</taxon>
        <taxon>Decapoda</taxon>
        <taxon>Pleocyemata</taxon>
        <taxon>Caridea</taxon>
        <taxon>Atyoidea</taxon>
        <taxon>Atyidae</taxon>
        <taxon>Halocaridina</taxon>
    </lineage>
</organism>
<gene>
    <name evidence="6" type="primary">USH1C_2</name>
    <name evidence="6" type="ORF">SK128_018759</name>
</gene>
<dbReference type="InterPro" id="IPR051844">
    <property type="entry name" value="USH2_Complex_Protein"/>
</dbReference>
<dbReference type="InterPro" id="IPR001478">
    <property type="entry name" value="PDZ"/>
</dbReference>
<feature type="non-terminal residue" evidence="6">
    <location>
        <position position="1"/>
    </location>
</feature>
<reference evidence="6 7" key="1">
    <citation type="submission" date="2023-11" db="EMBL/GenBank/DDBJ databases">
        <title>Halocaridina rubra genome assembly.</title>
        <authorList>
            <person name="Smith C."/>
        </authorList>
    </citation>
    <scope>NUCLEOTIDE SEQUENCE [LARGE SCALE GENOMIC DNA]</scope>
    <source>
        <strain evidence="6">EP-1</strain>
        <tissue evidence="6">Whole</tissue>
    </source>
</reference>
<protein>
    <submittedName>
        <fullName evidence="6">Harmonin</fullName>
    </submittedName>
</protein>